<dbReference type="InterPro" id="IPR006143">
    <property type="entry name" value="RND_pump_MFP"/>
</dbReference>
<evidence type="ECO:0000256" key="1">
    <source>
        <dbReference type="ARBA" id="ARBA00009477"/>
    </source>
</evidence>
<dbReference type="Pfam" id="PF25954">
    <property type="entry name" value="Beta-barrel_RND_2"/>
    <property type="match status" value="1"/>
</dbReference>
<feature type="transmembrane region" description="Helical" evidence="3">
    <location>
        <begin position="21"/>
        <end position="40"/>
    </location>
</feature>
<dbReference type="Pfam" id="PF25967">
    <property type="entry name" value="RND-MFP_C"/>
    <property type="match status" value="1"/>
</dbReference>
<proteinExistence type="inferred from homology"/>
<feature type="coiled-coil region" evidence="2">
    <location>
        <begin position="148"/>
        <end position="312"/>
    </location>
</feature>
<dbReference type="HOGENOM" id="CLU_018816_14_2_0"/>
<dbReference type="InterPro" id="IPR058792">
    <property type="entry name" value="Beta-barrel_RND_2"/>
</dbReference>
<evidence type="ECO:0000313" key="7">
    <source>
        <dbReference type="EMBL" id="CCW34992.1"/>
    </source>
</evidence>
<dbReference type="PANTHER" id="PTHR30469:SF15">
    <property type="entry name" value="HLYD FAMILY OF SECRETION PROTEINS"/>
    <property type="match status" value="1"/>
</dbReference>
<feature type="domain" description="Multidrug resistance protein MdtA-like C-terminal permuted SH3" evidence="6">
    <location>
        <begin position="441"/>
        <end position="496"/>
    </location>
</feature>
<dbReference type="Gene3D" id="1.10.287.470">
    <property type="entry name" value="Helix hairpin bin"/>
    <property type="match status" value="1"/>
</dbReference>
<evidence type="ECO:0000259" key="6">
    <source>
        <dbReference type="Pfam" id="PF25967"/>
    </source>
</evidence>
<dbReference type="eggNOG" id="COG0845">
    <property type="taxonomic scope" value="Bacteria"/>
</dbReference>
<dbReference type="Gene3D" id="2.40.420.20">
    <property type="match status" value="1"/>
</dbReference>
<protein>
    <submittedName>
        <fullName evidence="7">RND family efflux transporter, MFP subunit</fullName>
    </submittedName>
</protein>
<organism evidence="7 8">
    <name type="scientific">Chthonomonas calidirosea (strain DSM 23976 / ICMP 18418 / T49)</name>
    <dbReference type="NCBI Taxonomy" id="1303518"/>
    <lineage>
        <taxon>Bacteria</taxon>
        <taxon>Bacillati</taxon>
        <taxon>Armatimonadota</taxon>
        <taxon>Chthonomonadia</taxon>
        <taxon>Chthonomonadales</taxon>
        <taxon>Chthonomonadaceae</taxon>
        <taxon>Chthonomonas</taxon>
    </lineage>
</organism>
<dbReference type="PANTHER" id="PTHR30469">
    <property type="entry name" value="MULTIDRUG RESISTANCE PROTEIN MDTA"/>
    <property type="match status" value="1"/>
</dbReference>
<dbReference type="KEGG" id="ccz:CCALI_01173"/>
<sequence length="515" mass="55538">MRTQRTRPWLRSATLNRRKEIGLVVLLPIIGLVGMAFWHGHISSAEATASQSQPTRSNTAITAPVEKVALTTLPDTIEVTGNISPIVQTDIAPKITARILSLPVHEGSHVTTGEVLAVLDTRDLDASIAQAEAGVLAAQAAYRGAQMAEQMEGKVDNAQIAAAQAQLREAQAALAAAKAKQQLVDTGPRKQERAQAALAVAQAKAQLVLAERDLHRMAELYNEGAISAQQYDTYQSRYEVAKAQYESALQQQSLVNEGSRSEEKQAAAEAVRQAESAVRRAEAGLREAEAAAAKAQVRHEQTQNALATLQQSRVALQLARITRSYAVLRAPFDGVITQKLADVGAMAMPGVPILREEGTQYRLELNVPESALPAVNVGKPLEVQIDALGNRHLFGIVTEIAPQGDPSSHTFIVKVLLPAERDVRTGMFGRVKLPIGAERRLLVPASAVMEREGLHYVYVVDSQNVIHLRLVTLGSAYGKSLEVLSGLNPGERIVADISSPKLQDGMQIRPTEEGR</sequence>
<feature type="domain" description="CusB-like beta-barrel" evidence="5">
    <location>
        <begin position="363"/>
        <end position="433"/>
    </location>
</feature>
<dbReference type="InterPro" id="IPR059052">
    <property type="entry name" value="HH_YbhG-like"/>
</dbReference>
<dbReference type="Proteomes" id="UP000014227">
    <property type="component" value="Chromosome I"/>
</dbReference>
<dbReference type="PROSITE" id="PS00430">
    <property type="entry name" value="TONB_DEPENDENT_REC_1"/>
    <property type="match status" value="1"/>
</dbReference>
<keyword evidence="8" id="KW-1185">Reference proteome</keyword>
<dbReference type="InterPro" id="IPR058627">
    <property type="entry name" value="MdtA-like_C"/>
</dbReference>
<dbReference type="Pfam" id="PF25881">
    <property type="entry name" value="HH_YBHG"/>
    <property type="match status" value="1"/>
</dbReference>
<dbReference type="EMBL" id="HF951689">
    <property type="protein sequence ID" value="CCW34992.1"/>
    <property type="molecule type" value="Genomic_DNA"/>
</dbReference>
<evidence type="ECO:0000256" key="2">
    <source>
        <dbReference type="SAM" id="Coils"/>
    </source>
</evidence>
<keyword evidence="3" id="KW-0812">Transmembrane</keyword>
<dbReference type="InterPro" id="IPR010916">
    <property type="entry name" value="TonB_box_CS"/>
</dbReference>
<dbReference type="PATRIC" id="fig|1303518.3.peg.1195"/>
<evidence type="ECO:0000256" key="3">
    <source>
        <dbReference type="SAM" id="Phobius"/>
    </source>
</evidence>
<accession>S0EXG6</accession>
<dbReference type="GO" id="GO:1990281">
    <property type="term" value="C:efflux pump complex"/>
    <property type="evidence" value="ECO:0007669"/>
    <property type="project" value="TreeGrafter"/>
</dbReference>
<dbReference type="AlphaFoldDB" id="S0EXG6"/>
<reference evidence="8" key="1">
    <citation type="submission" date="2013-03" db="EMBL/GenBank/DDBJ databases">
        <title>Genome sequence of Chthonomonas calidirosea, the first sequenced genome from the Armatimonadetes phylum (formally candidate division OP10).</title>
        <authorList>
            <person name="Lee K.C.Y."/>
            <person name="Morgan X.C."/>
            <person name="Dunfield P.F."/>
            <person name="Tamas I."/>
            <person name="Houghton K.M."/>
            <person name="Vyssotski M."/>
            <person name="Ryan J.L.J."/>
            <person name="Lagutin K."/>
            <person name="McDonald I.R."/>
            <person name="Stott M.B."/>
        </authorList>
    </citation>
    <scope>NUCLEOTIDE SEQUENCE [LARGE SCALE GENOMIC DNA]</scope>
    <source>
        <strain evidence="8">DSM 23976 / ICMP 18418 / T49</strain>
    </source>
</reference>
<feature type="domain" description="YbhG-like alpha-helical hairpin" evidence="4">
    <location>
        <begin position="164"/>
        <end position="283"/>
    </location>
</feature>
<comment type="similarity">
    <text evidence="1">Belongs to the membrane fusion protein (MFP) (TC 8.A.1) family.</text>
</comment>
<dbReference type="Gene3D" id="2.40.50.100">
    <property type="match status" value="2"/>
</dbReference>
<gene>
    <name evidence="7" type="ORF">CCALI_01173</name>
</gene>
<keyword evidence="3" id="KW-0472">Membrane</keyword>
<evidence type="ECO:0000259" key="4">
    <source>
        <dbReference type="Pfam" id="PF25881"/>
    </source>
</evidence>
<dbReference type="STRING" id="454171.CP488_02924"/>
<keyword evidence="3" id="KW-1133">Transmembrane helix</keyword>
<dbReference type="InParanoid" id="S0EXG6"/>
<dbReference type="Gene3D" id="2.40.30.170">
    <property type="match status" value="1"/>
</dbReference>
<dbReference type="SUPFAM" id="SSF111369">
    <property type="entry name" value="HlyD-like secretion proteins"/>
    <property type="match status" value="3"/>
</dbReference>
<name>S0EXG6_CHTCT</name>
<evidence type="ECO:0000313" key="8">
    <source>
        <dbReference type="Proteomes" id="UP000014227"/>
    </source>
</evidence>
<dbReference type="NCBIfam" id="TIGR01730">
    <property type="entry name" value="RND_mfp"/>
    <property type="match status" value="1"/>
</dbReference>
<evidence type="ECO:0000259" key="5">
    <source>
        <dbReference type="Pfam" id="PF25954"/>
    </source>
</evidence>
<keyword evidence="2" id="KW-0175">Coiled coil</keyword>
<dbReference type="GO" id="GO:0015562">
    <property type="term" value="F:efflux transmembrane transporter activity"/>
    <property type="evidence" value="ECO:0007669"/>
    <property type="project" value="TreeGrafter"/>
</dbReference>